<keyword evidence="2" id="KW-1185">Reference proteome</keyword>
<evidence type="ECO:0000259" key="1">
    <source>
        <dbReference type="PROSITE" id="PS50097"/>
    </source>
</evidence>
<dbReference type="RefSeq" id="XP_030983171.1">
    <property type="nucleotide sequence ID" value="XM_031126477.1"/>
</dbReference>
<feature type="domain" description="BTB" evidence="1">
    <location>
        <begin position="20"/>
        <end position="83"/>
    </location>
</feature>
<sequence>MDPPGFLAPVQRFHARSDFSDFVVKTKERDFLLHRVVMCSQSEYFEKICTSNFQVTPDELSEQMANLTGFLGAIEKAAVQQETGPCGPEHGVGYTLANWYWDSHRAGVHDRQGYADVTQAAAQHAMITSAQMYIMGERFLIPGLKVLALKHFGAAVTIVEVQRAGYTRVQWGAPWKWDFGVLSGLVDNVYSNTTQNDLAFKEPLCRFLAPLLMKGVTENKKDMRFFQAVMTNHWDFTRGLMRYSSMTTIQNPSRFLWDAKYDQSLPPDLSIDGYCPQCGRDTDHGPKNCEASKEACEVHTESSLVHPGWGDVYVWSDWRDAIHWTCLDCLNKFCPNQKYNFTKPKTLEWMRAEREAIAEECRED</sequence>
<dbReference type="PANTHER" id="PTHR47843">
    <property type="entry name" value="BTB DOMAIN-CONTAINING PROTEIN-RELATED"/>
    <property type="match status" value="1"/>
</dbReference>
<accession>A0A6P8B7H9</accession>
<evidence type="ECO:0000313" key="2">
    <source>
        <dbReference type="Proteomes" id="UP000515153"/>
    </source>
</evidence>
<dbReference type="AlphaFoldDB" id="A0A6P8B7H9"/>
<protein>
    <recommendedName>
        <fullName evidence="1">BTB domain-containing protein</fullName>
    </recommendedName>
</protein>
<dbReference type="Gene3D" id="3.30.710.10">
    <property type="entry name" value="Potassium Channel Kv1.1, Chain A"/>
    <property type="match status" value="1"/>
</dbReference>
<name>A0A6P8B7H9_PYRGI</name>
<dbReference type="PROSITE" id="PS50097">
    <property type="entry name" value="BTB"/>
    <property type="match status" value="1"/>
</dbReference>
<reference evidence="2 3" key="1">
    <citation type="journal article" date="2019" name="Mol. Biol. Evol.">
        <title>Blast fungal genomes show frequent chromosomal changes, gene gains and losses, and effector gene turnover.</title>
        <authorList>
            <person name="Gomez Luciano L.B."/>
            <person name="Jason Tsai I."/>
            <person name="Chuma I."/>
            <person name="Tosa Y."/>
            <person name="Chen Y.H."/>
            <person name="Li J.Y."/>
            <person name="Li M.Y."/>
            <person name="Jade Lu M.Y."/>
            <person name="Nakayashiki H."/>
            <person name="Li W.H."/>
        </authorList>
    </citation>
    <scope>NUCLEOTIDE SEQUENCE [LARGE SCALE GENOMIC DNA]</scope>
    <source>
        <strain evidence="2 3">NI907</strain>
    </source>
</reference>
<organism evidence="2 3">
    <name type="scientific">Pyricularia grisea</name>
    <name type="common">Crabgrass-specific blast fungus</name>
    <name type="synonym">Magnaporthe grisea</name>
    <dbReference type="NCBI Taxonomy" id="148305"/>
    <lineage>
        <taxon>Eukaryota</taxon>
        <taxon>Fungi</taxon>
        <taxon>Dikarya</taxon>
        <taxon>Ascomycota</taxon>
        <taxon>Pezizomycotina</taxon>
        <taxon>Sordariomycetes</taxon>
        <taxon>Sordariomycetidae</taxon>
        <taxon>Magnaporthales</taxon>
        <taxon>Pyriculariaceae</taxon>
        <taxon>Pyricularia</taxon>
    </lineage>
</organism>
<dbReference type="PANTHER" id="PTHR47843:SF5">
    <property type="entry name" value="BTB_POZ DOMAIN PROTEIN"/>
    <property type="match status" value="1"/>
</dbReference>
<dbReference type="KEGG" id="pgri:PgNI_06453"/>
<reference evidence="3" key="3">
    <citation type="submission" date="2025-08" db="UniProtKB">
        <authorList>
            <consortium name="RefSeq"/>
        </authorList>
    </citation>
    <scope>IDENTIFICATION</scope>
    <source>
        <strain evidence="3">NI907</strain>
    </source>
</reference>
<dbReference type="Proteomes" id="UP000515153">
    <property type="component" value="Chromosome I"/>
</dbReference>
<proteinExistence type="predicted"/>
<dbReference type="InterPro" id="IPR000210">
    <property type="entry name" value="BTB/POZ_dom"/>
</dbReference>
<dbReference type="Pfam" id="PF00651">
    <property type="entry name" value="BTB"/>
    <property type="match status" value="1"/>
</dbReference>
<gene>
    <name evidence="3" type="ORF">PgNI_06453</name>
</gene>
<evidence type="ECO:0000313" key="3">
    <source>
        <dbReference type="RefSeq" id="XP_030983171.1"/>
    </source>
</evidence>
<dbReference type="InterPro" id="IPR011333">
    <property type="entry name" value="SKP1/BTB/POZ_sf"/>
</dbReference>
<reference evidence="3" key="2">
    <citation type="submission" date="2019-10" db="EMBL/GenBank/DDBJ databases">
        <authorList>
            <consortium name="NCBI Genome Project"/>
        </authorList>
    </citation>
    <scope>NUCLEOTIDE SEQUENCE</scope>
    <source>
        <strain evidence="3">NI907</strain>
    </source>
</reference>
<dbReference type="GeneID" id="41961386"/>
<dbReference type="SUPFAM" id="SSF54695">
    <property type="entry name" value="POZ domain"/>
    <property type="match status" value="1"/>
</dbReference>